<evidence type="ECO:0000313" key="2">
    <source>
        <dbReference type="EMBL" id="NNV21967.1"/>
    </source>
</evidence>
<evidence type="ECO:0000259" key="1">
    <source>
        <dbReference type="Pfam" id="PF06527"/>
    </source>
</evidence>
<evidence type="ECO:0000313" key="3">
    <source>
        <dbReference type="EMBL" id="OYR25281.1"/>
    </source>
</evidence>
<organism evidence="3 4">
    <name type="scientific">Brucella pseudogrignonensis</name>
    <dbReference type="NCBI Taxonomy" id="419475"/>
    <lineage>
        <taxon>Bacteria</taxon>
        <taxon>Pseudomonadati</taxon>
        <taxon>Pseudomonadota</taxon>
        <taxon>Alphaproteobacteria</taxon>
        <taxon>Hyphomicrobiales</taxon>
        <taxon>Brucellaceae</taxon>
        <taxon>Brucella/Ochrobactrum group</taxon>
        <taxon>Brucella</taxon>
    </lineage>
</organism>
<proteinExistence type="predicted"/>
<dbReference type="InterPro" id="IPR009492">
    <property type="entry name" value="TniQ"/>
</dbReference>
<sequence>MIKLKLTVPIGDGESATSFMSRVAARNGTVNAEHFGSDIQIPFSRIIAGDLAIIERLADIAGVDSRALLEHRIQPRGTRYDYRGQRLEKNQLCRANIRVCPLCLCDDVTGSNLPADIAMFGRAIWTIKPIETCIRHHTALVRVGEVKAGERPHDFSAILFGRNIDATTLTPKVRPQTPTQFEMYLFERIEGKLSGNWLDNFAFFEVVRASEMIGAYLCGGRRFVMPRSNYELRIATSEGYRTLSCGEPHLHASLDDARCRFSRRGQNKSPRSDFGPLYRWLYADTDQTDYSLLRASFSSYIQDTYGLSHDEIKSGKRIPNSISAIAVAHGLHPLTARKALREANHLPGDGAEITELDVSVVRENSAAILESMSSSLSRTDLIREFNVPRPHDQFVMDYLTPLFLRRGKDKGLNHYFPRSEAEAFFNRLLEGSMPIDQPEPDQSWIGYAAKRACCSSKEVLDLILGKKLEWIGRDLSTTGYKSILVNVDEIKRLTQLPRSEGLTLQRAAEKIGVSSNTMAKIVNAGLLSRTTIINPLNRCPILVIPSAELIEFQKTYATITQISTEHQVHFLRAKKSLKAAGVTPIAAAEALGLKVYRRAQIPDTL</sequence>
<name>A0A256GF88_9HYPH</name>
<dbReference type="Proteomes" id="UP000216188">
    <property type="component" value="Unassembled WGS sequence"/>
</dbReference>
<dbReference type="Proteomes" id="UP000526233">
    <property type="component" value="Unassembled WGS sequence"/>
</dbReference>
<reference evidence="3 4" key="1">
    <citation type="submission" date="2017-07" db="EMBL/GenBank/DDBJ databases">
        <title>Phylogenetic study on the rhizospheric bacterium Ochrobactrum sp. A44.</title>
        <authorList>
            <person name="Krzyzanowska D.M."/>
            <person name="Ossowicki A."/>
            <person name="Rajewska M."/>
            <person name="Maciag T."/>
            <person name="Kaczynski Z."/>
            <person name="Czerwicka M."/>
            <person name="Jafra S."/>
        </authorList>
    </citation>
    <scope>NUCLEOTIDE SEQUENCE [LARGE SCALE GENOMIC DNA]</scope>
    <source>
        <strain evidence="3 4">CCUG 30717</strain>
    </source>
</reference>
<dbReference type="EMBL" id="PKQI01000003">
    <property type="protein sequence ID" value="NNV21967.1"/>
    <property type="molecule type" value="Genomic_DNA"/>
</dbReference>
<reference evidence="2 5" key="2">
    <citation type="submission" date="2018-11" db="EMBL/GenBank/DDBJ databases">
        <title>Genome sequencing and analysis.</title>
        <authorList>
            <person name="Huang Y.-T."/>
        </authorList>
    </citation>
    <scope>NUCLEOTIDE SEQUENCE [LARGE SCALE GENOMIC DNA]</scope>
    <source>
        <strain evidence="2 5">SHIN</strain>
    </source>
</reference>
<protein>
    <submittedName>
        <fullName evidence="3">TniQ family protein</fullName>
    </submittedName>
</protein>
<accession>A0A256GF88</accession>
<dbReference type="RefSeq" id="WP_007874987.1">
    <property type="nucleotide sequence ID" value="NZ_CAXURC020000001.1"/>
</dbReference>
<dbReference type="EMBL" id="NNRM01000022">
    <property type="protein sequence ID" value="OYR25281.1"/>
    <property type="molecule type" value="Genomic_DNA"/>
</dbReference>
<keyword evidence="4" id="KW-1185">Reference proteome</keyword>
<comment type="caution">
    <text evidence="3">The sequence shown here is derived from an EMBL/GenBank/DDBJ whole genome shotgun (WGS) entry which is preliminary data.</text>
</comment>
<evidence type="ECO:0000313" key="5">
    <source>
        <dbReference type="Proteomes" id="UP000526233"/>
    </source>
</evidence>
<evidence type="ECO:0000313" key="4">
    <source>
        <dbReference type="Proteomes" id="UP000216188"/>
    </source>
</evidence>
<dbReference type="AlphaFoldDB" id="A0A256GF88"/>
<feature type="domain" description="TniQ" evidence="1">
    <location>
        <begin position="7"/>
        <end position="140"/>
    </location>
</feature>
<gene>
    <name evidence="3" type="ORF">CEV34_3021</name>
    <name evidence="2" type="ORF">EHE22_16230</name>
</gene>
<dbReference type="Pfam" id="PF06527">
    <property type="entry name" value="TniQ"/>
    <property type="match status" value="1"/>
</dbReference>